<reference evidence="3" key="1">
    <citation type="journal article" date="2023" name="Mol. Phylogenet. Evol.">
        <title>Genome-scale phylogeny and comparative genomics of the fungal order Sordariales.</title>
        <authorList>
            <person name="Hensen N."/>
            <person name="Bonometti L."/>
            <person name="Westerberg I."/>
            <person name="Brannstrom I.O."/>
            <person name="Guillou S."/>
            <person name="Cros-Aarteil S."/>
            <person name="Calhoun S."/>
            <person name="Haridas S."/>
            <person name="Kuo A."/>
            <person name="Mondo S."/>
            <person name="Pangilinan J."/>
            <person name="Riley R."/>
            <person name="LaButti K."/>
            <person name="Andreopoulos B."/>
            <person name="Lipzen A."/>
            <person name="Chen C."/>
            <person name="Yan M."/>
            <person name="Daum C."/>
            <person name="Ng V."/>
            <person name="Clum A."/>
            <person name="Steindorff A."/>
            <person name="Ohm R.A."/>
            <person name="Martin F."/>
            <person name="Silar P."/>
            <person name="Natvig D.O."/>
            <person name="Lalanne C."/>
            <person name="Gautier V."/>
            <person name="Ament-Velasquez S.L."/>
            <person name="Kruys A."/>
            <person name="Hutchinson M.I."/>
            <person name="Powell A.J."/>
            <person name="Barry K."/>
            <person name="Miller A.N."/>
            <person name="Grigoriev I.V."/>
            <person name="Debuchy R."/>
            <person name="Gladieux P."/>
            <person name="Hiltunen Thoren M."/>
            <person name="Johannesson H."/>
        </authorList>
    </citation>
    <scope>NUCLEOTIDE SEQUENCE</scope>
    <source>
        <strain evidence="3">CBS 141.50</strain>
    </source>
</reference>
<proteinExistence type="predicted"/>
<evidence type="ECO:0000313" key="4">
    <source>
        <dbReference type="Proteomes" id="UP001302676"/>
    </source>
</evidence>
<dbReference type="Gene3D" id="2.60.40.1210">
    <property type="entry name" value="Cellobiose dehydrogenase, cytochrome domain"/>
    <property type="match status" value="1"/>
</dbReference>
<dbReference type="InterPro" id="IPR015920">
    <property type="entry name" value="Cellobiose_DH-like_cyt"/>
</dbReference>
<keyword evidence="1" id="KW-0732">Signal</keyword>
<evidence type="ECO:0000256" key="1">
    <source>
        <dbReference type="SAM" id="SignalP"/>
    </source>
</evidence>
<dbReference type="Pfam" id="PF16010">
    <property type="entry name" value="CDH-cyt"/>
    <property type="match status" value="1"/>
</dbReference>
<reference evidence="3" key="2">
    <citation type="submission" date="2023-05" db="EMBL/GenBank/DDBJ databases">
        <authorList>
            <consortium name="Lawrence Berkeley National Laboratory"/>
            <person name="Steindorff A."/>
            <person name="Hensen N."/>
            <person name="Bonometti L."/>
            <person name="Westerberg I."/>
            <person name="Brannstrom I.O."/>
            <person name="Guillou S."/>
            <person name="Cros-Aarteil S."/>
            <person name="Calhoun S."/>
            <person name="Haridas S."/>
            <person name="Kuo A."/>
            <person name="Mondo S."/>
            <person name="Pangilinan J."/>
            <person name="Riley R."/>
            <person name="Labutti K."/>
            <person name="Andreopoulos B."/>
            <person name="Lipzen A."/>
            <person name="Chen C."/>
            <person name="Yanf M."/>
            <person name="Daum C."/>
            <person name="Ng V."/>
            <person name="Clum A."/>
            <person name="Ohm R."/>
            <person name="Martin F."/>
            <person name="Silar P."/>
            <person name="Natvig D."/>
            <person name="Lalanne C."/>
            <person name="Gautier V."/>
            <person name="Ament-Velasquez S.L."/>
            <person name="Kruys A."/>
            <person name="Hutchinson M.I."/>
            <person name="Powell A.J."/>
            <person name="Barry K."/>
            <person name="Miller A.N."/>
            <person name="Grigoriev I.V."/>
            <person name="Debuchy R."/>
            <person name="Gladieux P."/>
            <person name="Thoren M.H."/>
            <person name="Johannesson H."/>
        </authorList>
    </citation>
    <scope>NUCLEOTIDE SEQUENCE</scope>
    <source>
        <strain evidence="3">CBS 141.50</strain>
    </source>
</reference>
<dbReference type="EMBL" id="MU853585">
    <property type="protein sequence ID" value="KAK4143513.1"/>
    <property type="molecule type" value="Genomic_DNA"/>
</dbReference>
<gene>
    <name evidence="3" type="ORF">C8A04DRAFT_28704</name>
</gene>
<organism evidence="3 4">
    <name type="scientific">Dichotomopilus funicola</name>
    <dbReference type="NCBI Taxonomy" id="1934379"/>
    <lineage>
        <taxon>Eukaryota</taxon>
        <taxon>Fungi</taxon>
        <taxon>Dikarya</taxon>
        <taxon>Ascomycota</taxon>
        <taxon>Pezizomycotina</taxon>
        <taxon>Sordariomycetes</taxon>
        <taxon>Sordariomycetidae</taxon>
        <taxon>Sordariales</taxon>
        <taxon>Chaetomiaceae</taxon>
        <taxon>Dichotomopilus</taxon>
    </lineage>
</organism>
<dbReference type="SUPFAM" id="SSF49344">
    <property type="entry name" value="CBD9-like"/>
    <property type="match status" value="1"/>
</dbReference>
<evidence type="ECO:0000259" key="2">
    <source>
        <dbReference type="Pfam" id="PF16010"/>
    </source>
</evidence>
<feature type="signal peptide" evidence="1">
    <location>
        <begin position="1"/>
        <end position="19"/>
    </location>
</feature>
<accession>A0AAN6ZMM7</accession>
<dbReference type="CDD" id="cd09630">
    <property type="entry name" value="CDH_like_cytochrome"/>
    <property type="match status" value="1"/>
</dbReference>
<name>A0AAN6ZMM7_9PEZI</name>
<dbReference type="AlphaFoldDB" id="A0AAN6ZMM7"/>
<dbReference type="GeneID" id="87817363"/>
<comment type="caution">
    <text evidence="3">The sequence shown here is derived from an EMBL/GenBank/DDBJ whole genome shotgun (WGS) entry which is preliminary data.</text>
</comment>
<feature type="chain" id="PRO_5043016326" description="Cellobiose dehydrogenase-like cytochrome domain-containing protein" evidence="1">
    <location>
        <begin position="20"/>
        <end position="215"/>
    </location>
</feature>
<dbReference type="PANTHER" id="PTHR47797:SF5">
    <property type="entry name" value="CELLOBIOSE DEHYDROGENASE CYTOCHROME DOMAIN-CONTAINING PROTEIN"/>
    <property type="match status" value="1"/>
</dbReference>
<dbReference type="RefSeq" id="XP_062636884.1">
    <property type="nucleotide sequence ID" value="XM_062780750.1"/>
</dbReference>
<protein>
    <recommendedName>
        <fullName evidence="2">Cellobiose dehydrogenase-like cytochrome domain-containing protein</fullName>
    </recommendedName>
</protein>
<dbReference type="Proteomes" id="UP001302676">
    <property type="component" value="Unassembled WGS sequence"/>
</dbReference>
<feature type="domain" description="Cellobiose dehydrogenase-like cytochrome" evidence="2">
    <location>
        <begin position="23"/>
        <end position="206"/>
    </location>
</feature>
<dbReference type="PANTHER" id="PTHR47797">
    <property type="entry name" value="DEHYDROGENASE, PUTATIVE (AFU_ORTHOLOGUE AFUA_8G05805)-RELATED"/>
    <property type="match status" value="1"/>
</dbReference>
<sequence length="215" mass="22565">MLRTLVLGLAAALIQTAAADTVHDSETGLTFSSAFQLYKSGGHGITFRVAIPDDAQSNAAYDAVVQVIAPSDVGWTGLAWGGSMPKDPLLISWQGPSGPVLSSRWASGHVAPTSYTGAQYTLFRTGTKSNGTHWQFTALCKGCTAWDSSGSGSGPMRYLNPAGSNRLAFAYSPTKPSGSADANIAVHEVHAYWSHDFAQARNADFAATIQRLVGA</sequence>
<evidence type="ECO:0000313" key="3">
    <source>
        <dbReference type="EMBL" id="KAK4143513.1"/>
    </source>
</evidence>
<keyword evidence="4" id="KW-1185">Reference proteome</keyword>